<reference evidence="2" key="1">
    <citation type="submission" date="2020-11" db="EMBL/GenBank/DDBJ databases">
        <authorList>
            <person name="Tran Van P."/>
        </authorList>
    </citation>
    <scope>NUCLEOTIDE SEQUENCE</scope>
</reference>
<evidence type="ECO:0000256" key="1">
    <source>
        <dbReference type="SAM" id="MobiDB-lite"/>
    </source>
</evidence>
<gene>
    <name evidence="2" type="ORF">TCMB3V08_LOCUS2590</name>
</gene>
<feature type="region of interest" description="Disordered" evidence="1">
    <location>
        <begin position="175"/>
        <end position="197"/>
    </location>
</feature>
<feature type="region of interest" description="Disordered" evidence="1">
    <location>
        <begin position="52"/>
        <end position="77"/>
    </location>
</feature>
<feature type="compositionally biased region" description="Basic and acidic residues" evidence="1">
    <location>
        <begin position="54"/>
        <end position="69"/>
    </location>
</feature>
<protein>
    <submittedName>
        <fullName evidence="2">(California timema) hypothetical protein</fullName>
    </submittedName>
</protein>
<organism evidence="2">
    <name type="scientific">Timema californicum</name>
    <name type="common">California timema</name>
    <name type="synonym">Walking stick</name>
    <dbReference type="NCBI Taxonomy" id="61474"/>
    <lineage>
        <taxon>Eukaryota</taxon>
        <taxon>Metazoa</taxon>
        <taxon>Ecdysozoa</taxon>
        <taxon>Arthropoda</taxon>
        <taxon>Hexapoda</taxon>
        <taxon>Insecta</taxon>
        <taxon>Pterygota</taxon>
        <taxon>Neoptera</taxon>
        <taxon>Polyneoptera</taxon>
        <taxon>Phasmatodea</taxon>
        <taxon>Timematodea</taxon>
        <taxon>Timematoidea</taxon>
        <taxon>Timematidae</taxon>
        <taxon>Timema</taxon>
    </lineage>
</organism>
<dbReference type="AlphaFoldDB" id="A0A7R9IZH5"/>
<accession>A0A7R9IZH5</accession>
<dbReference type="EMBL" id="OE179832">
    <property type="protein sequence ID" value="CAD7569869.1"/>
    <property type="molecule type" value="Genomic_DNA"/>
</dbReference>
<proteinExistence type="predicted"/>
<sequence length="197" mass="22260">MEVMDYDIPKSVPQLRQKLREEFEKNKHITDIRVIDMLVIKPQCPAPKLVISSGHHDTHHDTLDQDRATQAKSSGPPTTIMGYTMSPGTHVQHTYKDHLAFRQAIAATPWTKTDDALWHRDASEKGYKIGESQIHFRAFYPIVSSKKEPLRPYSTKEPVAMEYWAWFSPPSLISSNREPASQKGCEAQGTPPGPEGP</sequence>
<name>A0A7R9IZH5_TIMCA</name>
<evidence type="ECO:0000313" key="2">
    <source>
        <dbReference type="EMBL" id="CAD7569869.1"/>
    </source>
</evidence>